<dbReference type="EMBL" id="RWGY01000004">
    <property type="protein sequence ID" value="TVU46128.1"/>
    <property type="molecule type" value="Genomic_DNA"/>
</dbReference>
<dbReference type="PROSITE" id="PS00107">
    <property type="entry name" value="PROTEIN_KINASE_ATP"/>
    <property type="match status" value="1"/>
</dbReference>
<keyword evidence="2" id="KW-0723">Serine/threonine-protein kinase</keyword>
<dbReference type="GO" id="GO:0005886">
    <property type="term" value="C:plasma membrane"/>
    <property type="evidence" value="ECO:0007669"/>
    <property type="project" value="TreeGrafter"/>
</dbReference>
<feature type="binding site" evidence="13">
    <location>
        <position position="618"/>
    </location>
    <ligand>
        <name>ATP</name>
        <dbReference type="ChEBI" id="CHEBI:30616"/>
    </ligand>
</feature>
<gene>
    <name evidence="17" type="ORF">EJB05_05646</name>
</gene>
<evidence type="ECO:0000256" key="7">
    <source>
        <dbReference type="ARBA" id="ARBA00022777"/>
    </source>
</evidence>
<keyword evidence="9 14" id="KW-1133">Transmembrane helix</keyword>
<evidence type="ECO:0000256" key="2">
    <source>
        <dbReference type="ARBA" id="ARBA00022527"/>
    </source>
</evidence>
<feature type="chain" id="PRO_5023828626" description="Protein kinase domain-containing protein" evidence="15">
    <location>
        <begin position="21"/>
        <end position="988"/>
    </location>
</feature>
<dbReference type="GO" id="GO:0005524">
    <property type="term" value="F:ATP binding"/>
    <property type="evidence" value="ECO:0007669"/>
    <property type="project" value="UniProtKB-UniRule"/>
</dbReference>
<evidence type="ECO:0000256" key="10">
    <source>
        <dbReference type="ARBA" id="ARBA00023136"/>
    </source>
</evidence>
<protein>
    <recommendedName>
        <fullName evidence="16">Protein kinase domain-containing protein</fullName>
    </recommendedName>
</protein>
<keyword evidence="6 13" id="KW-0547">Nucleotide-binding</keyword>
<evidence type="ECO:0000256" key="13">
    <source>
        <dbReference type="PROSITE-ProRule" id="PRU10141"/>
    </source>
</evidence>
<dbReference type="InterPro" id="IPR001881">
    <property type="entry name" value="EGF-like_Ca-bd_dom"/>
</dbReference>
<dbReference type="GO" id="GO:0030247">
    <property type="term" value="F:polysaccharide binding"/>
    <property type="evidence" value="ECO:0007669"/>
    <property type="project" value="InterPro"/>
</dbReference>
<dbReference type="PANTHER" id="PTHR27005:SF412">
    <property type="entry name" value="OS04G0307900 PROTEIN"/>
    <property type="match status" value="1"/>
</dbReference>
<dbReference type="AlphaFoldDB" id="A0A5J9WD68"/>
<keyword evidence="3" id="KW-0808">Transferase</keyword>
<dbReference type="GO" id="GO:0004674">
    <property type="term" value="F:protein serine/threonine kinase activity"/>
    <property type="evidence" value="ECO:0007669"/>
    <property type="project" value="UniProtKB-KW"/>
</dbReference>
<dbReference type="PROSITE" id="PS01187">
    <property type="entry name" value="EGF_CA"/>
    <property type="match status" value="1"/>
</dbReference>
<feature type="domain" description="Protein kinase" evidence="16">
    <location>
        <begin position="590"/>
        <end position="864"/>
    </location>
</feature>
<feature type="non-terminal residue" evidence="17">
    <location>
        <position position="1"/>
    </location>
</feature>
<keyword evidence="8 13" id="KW-0067">ATP-binding</keyword>
<dbReference type="Pfam" id="PF00069">
    <property type="entry name" value="Pkinase"/>
    <property type="match status" value="1"/>
</dbReference>
<dbReference type="Gene3D" id="2.10.25.10">
    <property type="entry name" value="Laminin"/>
    <property type="match status" value="1"/>
</dbReference>
<keyword evidence="5 15" id="KW-0732">Signal</keyword>
<dbReference type="GO" id="GO:0007166">
    <property type="term" value="P:cell surface receptor signaling pathway"/>
    <property type="evidence" value="ECO:0007669"/>
    <property type="project" value="InterPro"/>
</dbReference>
<evidence type="ECO:0000256" key="6">
    <source>
        <dbReference type="ARBA" id="ARBA00022741"/>
    </source>
</evidence>
<accession>A0A5J9WD68</accession>
<keyword evidence="4 14" id="KW-0812">Transmembrane</keyword>
<sequence length="988" mass="109195">MPSSLLLLMLLRAPAVVTSGVPISQDGRKGSSSLPSTATLSGCAKTCGNLSFQYPFGIGAGCFRQPDFELFCNKSSTNDAKLFLQDGTSEVSEDIDITGYDIADNLLLIDIDISFSRSIPMRDGVDVYNFSYETPGISFSFEDVTVNISGCDLNIYSLDNASEQQARWLCTTTCPNQEITDQMMTESKNCDWSGCCSFSNLEDTSRPIQLKFVRTHTNDEFKARGNYFWNSINISSEADISWSIKDQPRCITTMENRTNNYACVSSNSKCMDSTSGLGYLCHCASGYMGNPYIQDGCLRDEGYNPIQEKGNCSQSCGDINVPFPFGLEEGCSARKLFQLNCTNTASSILQFNDMLLVTNINVSGGLIGIKYISYEAEEIFLPMSVAGEPKLYVGSGESAFSMQWAVANLSCQDALQNMSTYACVSINSTCISVNSTHAYRIGYQCKCSPGFEGNPYVINGCKDINECMTPGICKGVCHNSIGSYHCSSCPKETEYDAVKMQCTSTEKQHHHLLLGIIIGLSGGFGILLFILSVALIIRRWKHEIQKQQQRKYFRKNQGLLFQQLISSDESGSDKTKIFSSEELQKATNKFDPTRILGRGGHGMVYKGILSDQRVVAIKRSKVIEQEEINQFINEVAILSQINHRNIVKLFGCCLETEVPLLVYDFVPNGSLFEILHGTSRSSFSLSWDDCLKIAVEAAGALCYLHSAASVSIFHRDVKSSNILLDANYTAKISDFGASRLVPIDQTHIVTNVQGTFGYLDPEYYHTGELNEKSDVYSFGVVLVELLLRKEATFTNESGIKQNLSTYFLSEMKARPITEILAAQVLEEATMEEISCVALLAEMCLRLQREERPSMRQVETALQLLRAKRLNSSQVAPRTSEEMEPLLSTSRAVVLQSHRCGEAAVEAARIRVFETRPFFRTDEEGRSIDVHYDTLSASQRRLFSCRQCGASAGDRVAAAPERRGAAAACVVEFGVRWASPCQPACAPFC</sequence>
<dbReference type="PROSITE" id="PS50011">
    <property type="entry name" value="PROTEIN_KINASE_DOM"/>
    <property type="match status" value="1"/>
</dbReference>
<dbReference type="InterPro" id="IPR008271">
    <property type="entry name" value="Ser/Thr_kinase_AS"/>
</dbReference>
<comment type="subcellular location">
    <subcellularLocation>
        <location evidence="1">Membrane</location>
        <topology evidence="1">Single-pass type I membrane protein</topology>
    </subcellularLocation>
</comment>
<dbReference type="PANTHER" id="PTHR27005">
    <property type="entry name" value="WALL-ASSOCIATED RECEPTOR KINASE-LIKE 21"/>
    <property type="match status" value="1"/>
</dbReference>
<evidence type="ECO:0000256" key="4">
    <source>
        <dbReference type="ARBA" id="ARBA00022692"/>
    </source>
</evidence>
<dbReference type="OrthoDB" id="649067at2759"/>
<dbReference type="InterPro" id="IPR000742">
    <property type="entry name" value="EGF"/>
</dbReference>
<organism evidence="17 18">
    <name type="scientific">Eragrostis curvula</name>
    <name type="common">weeping love grass</name>
    <dbReference type="NCBI Taxonomy" id="38414"/>
    <lineage>
        <taxon>Eukaryota</taxon>
        <taxon>Viridiplantae</taxon>
        <taxon>Streptophyta</taxon>
        <taxon>Embryophyta</taxon>
        <taxon>Tracheophyta</taxon>
        <taxon>Spermatophyta</taxon>
        <taxon>Magnoliopsida</taxon>
        <taxon>Liliopsida</taxon>
        <taxon>Poales</taxon>
        <taxon>Poaceae</taxon>
        <taxon>PACMAD clade</taxon>
        <taxon>Chloridoideae</taxon>
        <taxon>Eragrostideae</taxon>
        <taxon>Eragrostidinae</taxon>
        <taxon>Eragrostis</taxon>
    </lineage>
</organism>
<dbReference type="FunFam" id="1.10.510.10:FF:000084">
    <property type="entry name" value="Wall-associated receptor kinase 2"/>
    <property type="match status" value="1"/>
</dbReference>
<keyword evidence="11" id="KW-1015">Disulfide bond</keyword>
<evidence type="ECO:0000259" key="16">
    <source>
        <dbReference type="PROSITE" id="PS50011"/>
    </source>
</evidence>
<dbReference type="Pfam" id="PF13947">
    <property type="entry name" value="GUB_WAK_bind"/>
    <property type="match status" value="2"/>
</dbReference>
<dbReference type="Gramene" id="TVU46128">
    <property type="protein sequence ID" value="TVU46128"/>
    <property type="gene ID" value="EJB05_05646"/>
</dbReference>
<dbReference type="GO" id="GO:0005509">
    <property type="term" value="F:calcium ion binding"/>
    <property type="evidence" value="ECO:0007669"/>
    <property type="project" value="InterPro"/>
</dbReference>
<reference evidence="17 18" key="1">
    <citation type="journal article" date="2019" name="Sci. Rep.">
        <title>A high-quality genome of Eragrostis curvula grass provides insights into Poaceae evolution and supports new strategies to enhance forage quality.</title>
        <authorList>
            <person name="Carballo J."/>
            <person name="Santos B.A.C.M."/>
            <person name="Zappacosta D."/>
            <person name="Garbus I."/>
            <person name="Selva J.P."/>
            <person name="Gallo C.A."/>
            <person name="Diaz A."/>
            <person name="Albertini E."/>
            <person name="Caccamo M."/>
            <person name="Echenique V."/>
        </authorList>
    </citation>
    <scope>NUCLEOTIDE SEQUENCE [LARGE SCALE GENOMIC DNA]</scope>
    <source>
        <strain evidence="18">cv. Victoria</strain>
        <tissue evidence="17">Leaf</tissue>
    </source>
</reference>
<dbReference type="InterPro" id="IPR045274">
    <property type="entry name" value="WAK-like"/>
</dbReference>
<evidence type="ECO:0000313" key="17">
    <source>
        <dbReference type="EMBL" id="TVU46128.1"/>
    </source>
</evidence>
<dbReference type="SMART" id="SM00179">
    <property type="entry name" value="EGF_CA"/>
    <property type="match status" value="1"/>
</dbReference>
<dbReference type="CDD" id="cd14066">
    <property type="entry name" value="STKc_IRAK"/>
    <property type="match status" value="1"/>
</dbReference>
<dbReference type="InterPro" id="IPR017441">
    <property type="entry name" value="Protein_kinase_ATP_BS"/>
</dbReference>
<comment type="caution">
    <text evidence="17">The sequence shown here is derived from an EMBL/GenBank/DDBJ whole genome shotgun (WGS) entry which is preliminary data.</text>
</comment>
<keyword evidence="7" id="KW-0418">Kinase</keyword>
<dbReference type="SMART" id="SM00220">
    <property type="entry name" value="S_TKc"/>
    <property type="match status" value="1"/>
</dbReference>
<name>A0A5J9WD68_9POAL</name>
<evidence type="ECO:0000256" key="3">
    <source>
        <dbReference type="ARBA" id="ARBA00022679"/>
    </source>
</evidence>
<evidence type="ECO:0000256" key="11">
    <source>
        <dbReference type="ARBA" id="ARBA00023157"/>
    </source>
</evidence>
<evidence type="ECO:0000313" key="18">
    <source>
        <dbReference type="Proteomes" id="UP000324897"/>
    </source>
</evidence>
<dbReference type="Gene3D" id="1.10.510.10">
    <property type="entry name" value="Transferase(Phosphotransferase) domain 1"/>
    <property type="match status" value="1"/>
</dbReference>
<dbReference type="CDD" id="cd00054">
    <property type="entry name" value="EGF_CA"/>
    <property type="match status" value="1"/>
</dbReference>
<evidence type="ECO:0000256" key="8">
    <source>
        <dbReference type="ARBA" id="ARBA00022840"/>
    </source>
</evidence>
<evidence type="ECO:0000256" key="5">
    <source>
        <dbReference type="ARBA" id="ARBA00022729"/>
    </source>
</evidence>
<dbReference type="InterPro" id="IPR000719">
    <property type="entry name" value="Prot_kinase_dom"/>
</dbReference>
<evidence type="ECO:0000256" key="1">
    <source>
        <dbReference type="ARBA" id="ARBA00004479"/>
    </source>
</evidence>
<evidence type="ECO:0000256" key="9">
    <source>
        <dbReference type="ARBA" id="ARBA00022989"/>
    </source>
</evidence>
<evidence type="ECO:0000256" key="12">
    <source>
        <dbReference type="ARBA" id="ARBA00023180"/>
    </source>
</evidence>
<evidence type="ECO:0000256" key="15">
    <source>
        <dbReference type="SAM" id="SignalP"/>
    </source>
</evidence>
<keyword evidence="18" id="KW-1185">Reference proteome</keyword>
<keyword evidence="10 14" id="KW-0472">Membrane</keyword>
<feature type="transmembrane region" description="Helical" evidence="14">
    <location>
        <begin position="512"/>
        <end position="537"/>
    </location>
</feature>
<dbReference type="Proteomes" id="UP000324897">
    <property type="component" value="Chromosome 5"/>
</dbReference>
<evidence type="ECO:0000256" key="14">
    <source>
        <dbReference type="SAM" id="Phobius"/>
    </source>
</evidence>
<dbReference type="Gene3D" id="3.30.200.20">
    <property type="entry name" value="Phosphorylase Kinase, domain 1"/>
    <property type="match status" value="1"/>
</dbReference>
<dbReference type="InterPro" id="IPR011009">
    <property type="entry name" value="Kinase-like_dom_sf"/>
</dbReference>
<keyword evidence="12" id="KW-0325">Glycoprotein</keyword>
<dbReference type="SUPFAM" id="SSF56112">
    <property type="entry name" value="Protein kinase-like (PK-like)"/>
    <property type="match status" value="1"/>
</dbReference>
<dbReference type="PROSITE" id="PS00108">
    <property type="entry name" value="PROTEIN_KINASE_ST"/>
    <property type="match status" value="1"/>
</dbReference>
<dbReference type="FunFam" id="3.30.200.20:FF:000043">
    <property type="entry name" value="Wall-associated receptor kinase 2"/>
    <property type="match status" value="1"/>
</dbReference>
<dbReference type="InterPro" id="IPR018097">
    <property type="entry name" value="EGF_Ca-bd_CS"/>
</dbReference>
<proteinExistence type="predicted"/>
<dbReference type="SMART" id="SM00181">
    <property type="entry name" value="EGF"/>
    <property type="match status" value="3"/>
</dbReference>
<dbReference type="InterPro" id="IPR025287">
    <property type="entry name" value="WAK_GUB"/>
</dbReference>
<feature type="signal peptide" evidence="15">
    <location>
        <begin position="1"/>
        <end position="20"/>
    </location>
</feature>